<accession>A0A1I1DST9</accession>
<dbReference type="GO" id="GO:0046872">
    <property type="term" value="F:metal ion binding"/>
    <property type="evidence" value="ECO:0007669"/>
    <property type="project" value="UniProtKB-KW"/>
</dbReference>
<keyword evidence="4" id="KW-0408">Iron</keyword>
<evidence type="ECO:0000256" key="1">
    <source>
        <dbReference type="ARBA" id="ARBA00022448"/>
    </source>
</evidence>
<dbReference type="STRING" id="574651.SAMN04487968_101476"/>
<evidence type="ECO:0000256" key="2">
    <source>
        <dbReference type="ARBA" id="ARBA00022617"/>
    </source>
</evidence>
<organism evidence="5 6">
    <name type="scientific">Nocardioides terrae</name>
    <dbReference type="NCBI Taxonomy" id="574651"/>
    <lineage>
        <taxon>Bacteria</taxon>
        <taxon>Bacillati</taxon>
        <taxon>Actinomycetota</taxon>
        <taxon>Actinomycetes</taxon>
        <taxon>Propionibacteriales</taxon>
        <taxon>Nocardioidaceae</taxon>
        <taxon>Nocardioides</taxon>
    </lineage>
</organism>
<evidence type="ECO:0000313" key="5">
    <source>
        <dbReference type="EMBL" id="SFB77924.1"/>
    </source>
</evidence>
<dbReference type="Proteomes" id="UP000198832">
    <property type="component" value="Unassembled WGS sequence"/>
</dbReference>
<dbReference type="InterPro" id="IPR009050">
    <property type="entry name" value="Globin-like_sf"/>
</dbReference>
<dbReference type="GO" id="GO:0019825">
    <property type="term" value="F:oxygen binding"/>
    <property type="evidence" value="ECO:0007669"/>
    <property type="project" value="InterPro"/>
</dbReference>
<keyword evidence="3" id="KW-0479">Metal-binding</keyword>
<proteinExistence type="predicted"/>
<name>A0A1I1DST9_9ACTN</name>
<dbReference type="Gene3D" id="1.10.490.10">
    <property type="entry name" value="Globins"/>
    <property type="match status" value="1"/>
</dbReference>
<dbReference type="AlphaFoldDB" id="A0A1I1DST9"/>
<evidence type="ECO:0000313" key="6">
    <source>
        <dbReference type="Proteomes" id="UP000198832"/>
    </source>
</evidence>
<dbReference type="SUPFAM" id="SSF46458">
    <property type="entry name" value="Globin-like"/>
    <property type="match status" value="1"/>
</dbReference>
<gene>
    <name evidence="5" type="ORF">SAMN04487968_101476</name>
</gene>
<dbReference type="RefSeq" id="WP_217645186.1">
    <property type="nucleotide sequence ID" value="NZ_FOLB01000001.1"/>
</dbReference>
<reference evidence="5 6" key="1">
    <citation type="submission" date="2016-10" db="EMBL/GenBank/DDBJ databases">
        <authorList>
            <person name="de Groot N.N."/>
        </authorList>
    </citation>
    <scope>NUCLEOTIDE SEQUENCE [LARGE SCALE GENOMIC DNA]</scope>
    <source>
        <strain evidence="5 6">CGMCC 1.7056</strain>
    </source>
</reference>
<evidence type="ECO:0000256" key="3">
    <source>
        <dbReference type="ARBA" id="ARBA00022723"/>
    </source>
</evidence>
<dbReference type="GO" id="GO:0020037">
    <property type="term" value="F:heme binding"/>
    <property type="evidence" value="ECO:0007669"/>
    <property type="project" value="InterPro"/>
</dbReference>
<sequence>MDPADLTDAAPTLYARAGCFDAILELCHHWHELCTADPLAGHPFEHMTMPNHDERLAAYLAEAFGGPPLYSAGYGDESSMQRLHAGNGDHPDLYEACLTLFDRALVDVAIPQPAAAEISTYFRAATAAMHAYSDSVDQVPDGLPFNLV</sequence>
<keyword evidence="1" id="KW-0813">Transport</keyword>
<protein>
    <submittedName>
        <fullName evidence="5">Hemoglobin</fullName>
    </submittedName>
</protein>
<dbReference type="EMBL" id="FOLB01000001">
    <property type="protein sequence ID" value="SFB77924.1"/>
    <property type="molecule type" value="Genomic_DNA"/>
</dbReference>
<keyword evidence="6" id="KW-1185">Reference proteome</keyword>
<dbReference type="InterPro" id="IPR001486">
    <property type="entry name" value="Hemoglobin_trunc"/>
</dbReference>
<keyword evidence="2" id="KW-0349">Heme</keyword>
<evidence type="ECO:0000256" key="4">
    <source>
        <dbReference type="ARBA" id="ARBA00023004"/>
    </source>
</evidence>
<dbReference type="Pfam" id="PF01152">
    <property type="entry name" value="Bac_globin"/>
    <property type="match status" value="1"/>
</dbReference>
<dbReference type="InterPro" id="IPR012292">
    <property type="entry name" value="Globin/Proto"/>
</dbReference>